<dbReference type="RefSeq" id="WP_275809605.1">
    <property type="nucleotide sequence ID" value="NZ_BAAANM010000011.1"/>
</dbReference>
<dbReference type="InterPro" id="IPR010982">
    <property type="entry name" value="Lambda_DNA-bd_dom_sf"/>
</dbReference>
<dbReference type="Gene3D" id="1.10.260.40">
    <property type="entry name" value="lambda repressor-like DNA-binding domains"/>
    <property type="match status" value="1"/>
</dbReference>
<reference evidence="2 3" key="1">
    <citation type="submission" date="2023-03" db="EMBL/GenBank/DDBJ databases">
        <title>Draft genome sequence of type strain Streptomyces ferralitis JCM 14344.</title>
        <authorList>
            <person name="Klaysubun C."/>
            <person name="Duangmal K."/>
        </authorList>
    </citation>
    <scope>NUCLEOTIDE SEQUENCE [LARGE SCALE GENOMIC DNA]</scope>
    <source>
        <strain evidence="2 3">JCM 14344</strain>
    </source>
</reference>
<evidence type="ECO:0000313" key="2">
    <source>
        <dbReference type="EMBL" id="MDF2255350.1"/>
    </source>
</evidence>
<proteinExistence type="predicted"/>
<dbReference type="SMART" id="SM00530">
    <property type="entry name" value="HTH_XRE"/>
    <property type="match status" value="1"/>
</dbReference>
<comment type="caution">
    <text evidence="2">The sequence shown here is derived from an EMBL/GenBank/DDBJ whole genome shotgun (WGS) entry which is preliminary data.</text>
</comment>
<name>A0ABT5YUZ3_9ACTN</name>
<keyword evidence="3" id="KW-1185">Reference proteome</keyword>
<organism evidence="2 3">
    <name type="scientific">Streptantibioticus ferralitis</name>
    <dbReference type="NCBI Taxonomy" id="236510"/>
    <lineage>
        <taxon>Bacteria</taxon>
        <taxon>Bacillati</taxon>
        <taxon>Actinomycetota</taxon>
        <taxon>Actinomycetes</taxon>
        <taxon>Kitasatosporales</taxon>
        <taxon>Streptomycetaceae</taxon>
        <taxon>Streptantibioticus</taxon>
    </lineage>
</organism>
<dbReference type="EMBL" id="JARHTQ010000003">
    <property type="protein sequence ID" value="MDF2255350.1"/>
    <property type="molecule type" value="Genomic_DNA"/>
</dbReference>
<evidence type="ECO:0000259" key="1">
    <source>
        <dbReference type="PROSITE" id="PS50943"/>
    </source>
</evidence>
<feature type="domain" description="HTH cro/C1-type" evidence="1">
    <location>
        <begin position="19"/>
        <end position="73"/>
    </location>
</feature>
<dbReference type="InterPro" id="IPR001387">
    <property type="entry name" value="Cro/C1-type_HTH"/>
</dbReference>
<dbReference type="PROSITE" id="PS50943">
    <property type="entry name" value="HTH_CROC1"/>
    <property type="match status" value="1"/>
</dbReference>
<protein>
    <submittedName>
        <fullName evidence="2">Helix-turn-helix transcriptional regulator</fullName>
    </submittedName>
</protein>
<dbReference type="Pfam" id="PF13560">
    <property type="entry name" value="HTH_31"/>
    <property type="match status" value="1"/>
</dbReference>
<evidence type="ECO:0000313" key="3">
    <source>
        <dbReference type="Proteomes" id="UP001220022"/>
    </source>
</evidence>
<dbReference type="CDD" id="cd00093">
    <property type="entry name" value="HTH_XRE"/>
    <property type="match status" value="1"/>
</dbReference>
<dbReference type="Proteomes" id="UP001220022">
    <property type="component" value="Unassembled WGS sequence"/>
</dbReference>
<gene>
    <name evidence="2" type="ORF">P2L57_06305</name>
</gene>
<sequence length="293" mass="32746">MAAKRQAPTVRLRRLAAELRRLRAAAELTRDDVTARTGINPATLYRIEKARVQPQKRALVSLLDLYNVQEQQRGEILALLQGASDEGWLRPYHSELPEEYTAYISFEAEARTVRNYESLFIPGLLQTEDYARAVITGVLPMANPREIEQRVQARMERQAVLTKDDALQLWAIIDEAAVHRMVGGPKVMREQLQHLRKAAAEPNLTLQIIPFSAGAHPGMPGSFVLMSFPDVDDPELIYIDSMAGDLFLEADVDVRRFGAIFDNLRAEALSPGATSKLLTTLAQEIEVGEEVTT</sequence>
<accession>A0ABT5YUZ3</accession>
<dbReference type="Pfam" id="PF19054">
    <property type="entry name" value="DUF5753"/>
    <property type="match status" value="1"/>
</dbReference>
<dbReference type="SUPFAM" id="SSF47413">
    <property type="entry name" value="lambda repressor-like DNA-binding domains"/>
    <property type="match status" value="1"/>
</dbReference>
<dbReference type="InterPro" id="IPR043917">
    <property type="entry name" value="DUF5753"/>
</dbReference>